<dbReference type="EMBL" id="JAODUO010000743">
    <property type="protein sequence ID" value="KAK2175223.1"/>
    <property type="molecule type" value="Genomic_DNA"/>
</dbReference>
<gene>
    <name evidence="1" type="ORF">NP493_743g03017</name>
</gene>
<protein>
    <submittedName>
        <fullName evidence="1">Uncharacterized protein</fullName>
    </submittedName>
</protein>
<evidence type="ECO:0000313" key="1">
    <source>
        <dbReference type="EMBL" id="KAK2175223.1"/>
    </source>
</evidence>
<dbReference type="Proteomes" id="UP001209878">
    <property type="component" value="Unassembled WGS sequence"/>
</dbReference>
<name>A0AAD9NNS5_RIDPI</name>
<evidence type="ECO:0000313" key="2">
    <source>
        <dbReference type="Proteomes" id="UP001209878"/>
    </source>
</evidence>
<dbReference type="AlphaFoldDB" id="A0AAD9NNS5"/>
<comment type="caution">
    <text evidence="1">The sequence shown here is derived from an EMBL/GenBank/DDBJ whole genome shotgun (WGS) entry which is preliminary data.</text>
</comment>
<sequence length="66" mass="8055">MCSEKTKHFVIFYCIERHFKKLFTVIITGKLTNSSWHLYRKCFVVLLDIDDFTFIAHVQKRQPERF</sequence>
<reference evidence="1" key="1">
    <citation type="journal article" date="2023" name="Mol. Biol. Evol.">
        <title>Third-Generation Sequencing Reveals the Adaptive Role of the Epigenome in Three Deep-Sea Polychaetes.</title>
        <authorList>
            <person name="Perez M."/>
            <person name="Aroh O."/>
            <person name="Sun Y."/>
            <person name="Lan Y."/>
            <person name="Juniper S.K."/>
            <person name="Young C.R."/>
            <person name="Angers B."/>
            <person name="Qian P.Y."/>
        </authorList>
    </citation>
    <scope>NUCLEOTIDE SEQUENCE</scope>
    <source>
        <strain evidence="1">R07B-5</strain>
    </source>
</reference>
<keyword evidence="2" id="KW-1185">Reference proteome</keyword>
<accession>A0AAD9NNS5</accession>
<proteinExistence type="predicted"/>
<organism evidence="1 2">
    <name type="scientific">Ridgeia piscesae</name>
    <name type="common">Tubeworm</name>
    <dbReference type="NCBI Taxonomy" id="27915"/>
    <lineage>
        <taxon>Eukaryota</taxon>
        <taxon>Metazoa</taxon>
        <taxon>Spiralia</taxon>
        <taxon>Lophotrochozoa</taxon>
        <taxon>Annelida</taxon>
        <taxon>Polychaeta</taxon>
        <taxon>Sedentaria</taxon>
        <taxon>Canalipalpata</taxon>
        <taxon>Sabellida</taxon>
        <taxon>Siboglinidae</taxon>
        <taxon>Ridgeia</taxon>
    </lineage>
</organism>